<dbReference type="EMBL" id="JAPWDV010000002">
    <property type="protein sequence ID" value="KAJ6220387.1"/>
    <property type="molecule type" value="Genomic_DNA"/>
</dbReference>
<dbReference type="AlphaFoldDB" id="A0A9Q0M7E3"/>
<keyword evidence="2" id="KW-0067">ATP-binding</keyword>
<dbReference type="InterPro" id="IPR001977">
    <property type="entry name" value="Depp_CoAkinase"/>
</dbReference>
<evidence type="ECO:0000313" key="5">
    <source>
        <dbReference type="Proteomes" id="UP001142055"/>
    </source>
</evidence>
<evidence type="ECO:0000313" key="4">
    <source>
        <dbReference type="EMBL" id="KAJ6220387.1"/>
    </source>
</evidence>
<dbReference type="NCBIfam" id="TIGR00152">
    <property type="entry name" value="dephospho-CoA kinase"/>
    <property type="match status" value="1"/>
</dbReference>
<dbReference type="SUPFAM" id="SSF52374">
    <property type="entry name" value="Nucleotidylyl transferase"/>
    <property type="match status" value="1"/>
</dbReference>
<sequence length="537" mass="61766">MSKHGLLLLTYRPQQISSVLAHVGSYLRTVNRKINNTLYIWVESNQRLISNSLEPATAPLINELVNLVPRIYVEAHRRAPLLDVRVLHQAQYHQQHCQIKRKLQYLPEIIFTNESFNDDHVGKYLESHFEVLFGKLPIFHLDHKDTSESGILHYEPCSCRVYDYVCLGGTFDNLHNGHKIMLSTAQLKTQKSLTIGVTDQNMIKNKVLWELIESPKERIDKLSSYLTDIDPFIEYKISSIQDPFGPAIVDPDLEAIVVSEETVRGGHKINEIRQTKNMSQLQVDVIPLLKDGHRQHEVEEDKVSSSSMRIRKLGTLLRKPEPRPNLPNKPYIIGLTGMIASGKTSIAQKLGKLGAGVINVDLLAHQTYSNQTMPAFKEIVSIFGSDIVDKDGNIDRPKLGRIVFEDKDKLTQLNEIIWPETLKLVFEKIKELSQKYQVIVLESPLLIEGNRMNQVHQIWLTILDEKEAIRRVQVRNQLTEEEAIKRVQSLIPSNEKVKHANVIFCTYWDEKVTWEQVKRAWEMLNKEYIESKPETGQ</sequence>
<dbReference type="Pfam" id="PF01121">
    <property type="entry name" value="CoaE"/>
    <property type="match status" value="1"/>
</dbReference>
<organism evidence="4 5">
    <name type="scientific">Blomia tropicalis</name>
    <name type="common">Mite</name>
    <dbReference type="NCBI Taxonomy" id="40697"/>
    <lineage>
        <taxon>Eukaryota</taxon>
        <taxon>Metazoa</taxon>
        <taxon>Ecdysozoa</taxon>
        <taxon>Arthropoda</taxon>
        <taxon>Chelicerata</taxon>
        <taxon>Arachnida</taxon>
        <taxon>Acari</taxon>
        <taxon>Acariformes</taxon>
        <taxon>Sarcoptiformes</taxon>
        <taxon>Astigmata</taxon>
        <taxon>Glycyphagoidea</taxon>
        <taxon>Echimyopodidae</taxon>
        <taxon>Blomia</taxon>
    </lineage>
</organism>
<dbReference type="GO" id="GO:0015937">
    <property type="term" value="P:coenzyme A biosynthetic process"/>
    <property type="evidence" value="ECO:0007669"/>
    <property type="project" value="InterPro"/>
</dbReference>
<keyword evidence="5" id="KW-1185">Reference proteome</keyword>
<reference evidence="4" key="1">
    <citation type="submission" date="2022-12" db="EMBL/GenBank/DDBJ databases">
        <title>Genome assemblies of Blomia tropicalis.</title>
        <authorList>
            <person name="Cui Y."/>
        </authorList>
    </citation>
    <scope>NUCLEOTIDE SEQUENCE</scope>
    <source>
        <tissue evidence="4">Adult mites</tissue>
    </source>
</reference>
<protein>
    <recommendedName>
        <fullName evidence="3">Cytidyltransferase-like domain-containing protein</fullName>
    </recommendedName>
</protein>
<dbReference type="GO" id="GO:0005524">
    <property type="term" value="F:ATP binding"/>
    <property type="evidence" value="ECO:0007669"/>
    <property type="project" value="UniProtKB-KW"/>
</dbReference>
<feature type="domain" description="Cytidyltransferase-like" evidence="3">
    <location>
        <begin position="167"/>
        <end position="309"/>
    </location>
</feature>
<comment type="caution">
    <text evidence="4">The sequence shown here is derived from an EMBL/GenBank/DDBJ whole genome shotgun (WGS) entry which is preliminary data.</text>
</comment>
<dbReference type="OMA" id="EIHCHEV"/>
<dbReference type="InterPro" id="IPR014729">
    <property type="entry name" value="Rossmann-like_a/b/a_fold"/>
</dbReference>
<gene>
    <name evidence="4" type="ORF">RDWZM_006199</name>
</gene>
<proteinExistence type="inferred from homology"/>
<dbReference type="NCBIfam" id="NF001985">
    <property type="entry name" value="PRK00777.1"/>
    <property type="match status" value="1"/>
</dbReference>
<dbReference type="FunFam" id="3.40.50.620:FF:000089">
    <property type="entry name" value="Bifunctional coenzyme A synthase"/>
    <property type="match status" value="1"/>
</dbReference>
<dbReference type="Gene3D" id="3.40.50.620">
    <property type="entry name" value="HUPs"/>
    <property type="match status" value="1"/>
</dbReference>
<dbReference type="CDD" id="cd02022">
    <property type="entry name" value="DPCK"/>
    <property type="match status" value="1"/>
</dbReference>
<dbReference type="GO" id="GO:0004140">
    <property type="term" value="F:dephospho-CoA kinase activity"/>
    <property type="evidence" value="ECO:0007669"/>
    <property type="project" value="InterPro"/>
</dbReference>
<evidence type="ECO:0000256" key="1">
    <source>
        <dbReference type="ARBA" id="ARBA00022741"/>
    </source>
</evidence>
<evidence type="ECO:0000256" key="2">
    <source>
        <dbReference type="ARBA" id="ARBA00022840"/>
    </source>
</evidence>
<accession>A0A9Q0M7E3</accession>
<dbReference type="Gene3D" id="3.40.50.300">
    <property type="entry name" value="P-loop containing nucleotide triphosphate hydrolases"/>
    <property type="match status" value="1"/>
</dbReference>
<dbReference type="InterPro" id="IPR004821">
    <property type="entry name" value="Cyt_trans-like"/>
</dbReference>
<dbReference type="InterPro" id="IPR027417">
    <property type="entry name" value="P-loop_NTPase"/>
</dbReference>
<keyword evidence="1" id="KW-0547">Nucleotide-binding</keyword>
<dbReference type="CDD" id="cd02164">
    <property type="entry name" value="PPAT_CoAS"/>
    <property type="match status" value="1"/>
</dbReference>
<dbReference type="PANTHER" id="PTHR10695:SF46">
    <property type="entry name" value="BIFUNCTIONAL COENZYME A SYNTHASE-RELATED"/>
    <property type="match status" value="1"/>
</dbReference>
<dbReference type="Pfam" id="PF01467">
    <property type="entry name" value="CTP_transf_like"/>
    <property type="match status" value="1"/>
</dbReference>
<evidence type="ECO:0000259" key="3">
    <source>
        <dbReference type="Pfam" id="PF01467"/>
    </source>
</evidence>
<dbReference type="PROSITE" id="PS51219">
    <property type="entry name" value="DPCK"/>
    <property type="match status" value="1"/>
</dbReference>
<dbReference type="HAMAP" id="MF_00376">
    <property type="entry name" value="Dephospho_CoA_kinase"/>
    <property type="match status" value="1"/>
</dbReference>
<dbReference type="Proteomes" id="UP001142055">
    <property type="component" value="Chromosome 2"/>
</dbReference>
<dbReference type="PANTHER" id="PTHR10695">
    <property type="entry name" value="DEPHOSPHO-COA KINASE-RELATED"/>
    <property type="match status" value="1"/>
</dbReference>
<name>A0A9Q0M7E3_BLOTA</name>
<dbReference type="SUPFAM" id="SSF52540">
    <property type="entry name" value="P-loop containing nucleoside triphosphate hydrolases"/>
    <property type="match status" value="1"/>
</dbReference>